<dbReference type="Pfam" id="PF00990">
    <property type="entry name" value="GGDEF"/>
    <property type="match status" value="1"/>
</dbReference>
<evidence type="ECO:0000256" key="1">
    <source>
        <dbReference type="ARBA" id="ARBA00001946"/>
    </source>
</evidence>
<dbReference type="STRING" id="493475.GARC_4678"/>
<protein>
    <recommendedName>
        <fullName evidence="2">diguanylate cyclase</fullName>
        <ecNumber evidence="2">2.7.7.65</ecNumber>
    </recommendedName>
</protein>
<evidence type="ECO:0000313" key="6">
    <source>
        <dbReference type="EMBL" id="GAC21620.1"/>
    </source>
</evidence>
<reference evidence="6 7" key="1">
    <citation type="journal article" date="2017" name="Antonie Van Leeuwenhoek">
        <title>Rhizobium rhizosphaerae sp. nov., a novel species isolated from rice rhizosphere.</title>
        <authorList>
            <person name="Zhao J.J."/>
            <person name="Zhang J."/>
            <person name="Zhang R.J."/>
            <person name="Zhang C.W."/>
            <person name="Yin H.Q."/>
            <person name="Zhang X.X."/>
        </authorList>
    </citation>
    <scope>NUCLEOTIDE SEQUENCE [LARGE SCALE GENOMIC DNA]</scope>
    <source>
        <strain evidence="6 7">BSs20135</strain>
    </source>
</reference>
<dbReference type="Proteomes" id="UP000006327">
    <property type="component" value="Unassembled WGS sequence"/>
</dbReference>
<dbReference type="CDD" id="cd01949">
    <property type="entry name" value="GGDEF"/>
    <property type="match status" value="1"/>
</dbReference>
<dbReference type="EMBL" id="BAEO01000063">
    <property type="protein sequence ID" value="GAC21620.1"/>
    <property type="molecule type" value="Genomic_DNA"/>
</dbReference>
<evidence type="ECO:0000259" key="5">
    <source>
        <dbReference type="PROSITE" id="PS50887"/>
    </source>
</evidence>
<accession>K6ZDX6</accession>
<dbReference type="Gene3D" id="6.10.340.10">
    <property type="match status" value="1"/>
</dbReference>
<dbReference type="InterPro" id="IPR000160">
    <property type="entry name" value="GGDEF_dom"/>
</dbReference>
<dbReference type="GO" id="GO:0052621">
    <property type="term" value="F:diguanylate cyclase activity"/>
    <property type="evidence" value="ECO:0007669"/>
    <property type="project" value="UniProtKB-EC"/>
</dbReference>
<dbReference type="PANTHER" id="PTHR45138:SF9">
    <property type="entry name" value="DIGUANYLATE CYCLASE DGCM-RELATED"/>
    <property type="match status" value="1"/>
</dbReference>
<comment type="caution">
    <text evidence="6">The sequence shown here is derived from an EMBL/GenBank/DDBJ whole genome shotgun (WGS) entry which is preliminary data.</text>
</comment>
<dbReference type="SMART" id="SM00267">
    <property type="entry name" value="GGDEF"/>
    <property type="match status" value="1"/>
</dbReference>
<dbReference type="PROSITE" id="PS50887">
    <property type="entry name" value="GGDEF"/>
    <property type="match status" value="1"/>
</dbReference>
<dbReference type="Gene3D" id="3.30.70.270">
    <property type="match status" value="1"/>
</dbReference>
<feature type="transmembrane region" description="Helical" evidence="4">
    <location>
        <begin position="294"/>
        <end position="313"/>
    </location>
</feature>
<evidence type="ECO:0000256" key="2">
    <source>
        <dbReference type="ARBA" id="ARBA00012528"/>
    </source>
</evidence>
<dbReference type="PANTHER" id="PTHR45138">
    <property type="entry name" value="REGULATORY COMPONENTS OF SENSORY TRANSDUCTION SYSTEM"/>
    <property type="match status" value="1"/>
</dbReference>
<dbReference type="GO" id="GO:0005886">
    <property type="term" value="C:plasma membrane"/>
    <property type="evidence" value="ECO:0007669"/>
    <property type="project" value="TreeGrafter"/>
</dbReference>
<dbReference type="GO" id="GO:1902201">
    <property type="term" value="P:negative regulation of bacterial-type flagellum-dependent cell motility"/>
    <property type="evidence" value="ECO:0007669"/>
    <property type="project" value="TreeGrafter"/>
</dbReference>
<dbReference type="NCBIfam" id="TIGR00254">
    <property type="entry name" value="GGDEF"/>
    <property type="match status" value="1"/>
</dbReference>
<keyword evidence="4" id="KW-1133">Transmembrane helix</keyword>
<comment type="cofactor">
    <cofactor evidence="1">
        <name>Mg(2+)</name>
        <dbReference type="ChEBI" id="CHEBI:18420"/>
    </cofactor>
</comment>
<evidence type="ECO:0000256" key="4">
    <source>
        <dbReference type="SAM" id="Phobius"/>
    </source>
</evidence>
<dbReference type="InterPro" id="IPR050469">
    <property type="entry name" value="Diguanylate_Cyclase"/>
</dbReference>
<feature type="domain" description="GGDEF" evidence="5">
    <location>
        <begin position="402"/>
        <end position="539"/>
    </location>
</feature>
<feature type="transmembrane region" description="Helical" evidence="4">
    <location>
        <begin position="12"/>
        <end position="37"/>
    </location>
</feature>
<proteinExistence type="predicted"/>
<dbReference type="AlphaFoldDB" id="K6ZDX6"/>
<dbReference type="GO" id="GO:0043709">
    <property type="term" value="P:cell adhesion involved in single-species biofilm formation"/>
    <property type="evidence" value="ECO:0007669"/>
    <property type="project" value="TreeGrafter"/>
</dbReference>
<organism evidence="6 7">
    <name type="scientific">Paraglaciecola arctica BSs20135</name>
    <dbReference type="NCBI Taxonomy" id="493475"/>
    <lineage>
        <taxon>Bacteria</taxon>
        <taxon>Pseudomonadati</taxon>
        <taxon>Pseudomonadota</taxon>
        <taxon>Gammaproteobacteria</taxon>
        <taxon>Alteromonadales</taxon>
        <taxon>Alteromonadaceae</taxon>
        <taxon>Paraglaciecola</taxon>
    </lineage>
</organism>
<dbReference type="EC" id="2.7.7.65" evidence="2"/>
<evidence type="ECO:0000313" key="7">
    <source>
        <dbReference type="Proteomes" id="UP000006327"/>
    </source>
</evidence>
<keyword evidence="7" id="KW-1185">Reference proteome</keyword>
<dbReference type="eggNOG" id="COG3706">
    <property type="taxonomic scope" value="Bacteria"/>
</dbReference>
<evidence type="ECO:0000256" key="3">
    <source>
        <dbReference type="ARBA" id="ARBA00034247"/>
    </source>
</evidence>
<comment type="catalytic activity">
    <reaction evidence="3">
        <text>2 GTP = 3',3'-c-di-GMP + 2 diphosphate</text>
        <dbReference type="Rhea" id="RHEA:24898"/>
        <dbReference type="ChEBI" id="CHEBI:33019"/>
        <dbReference type="ChEBI" id="CHEBI:37565"/>
        <dbReference type="ChEBI" id="CHEBI:58805"/>
        <dbReference type="EC" id="2.7.7.65"/>
    </reaction>
</comment>
<gene>
    <name evidence="6" type="ORF">GARC_4678</name>
</gene>
<dbReference type="InterPro" id="IPR029787">
    <property type="entry name" value="Nucleotide_cyclase"/>
</dbReference>
<dbReference type="InterPro" id="IPR043128">
    <property type="entry name" value="Rev_trsase/Diguanyl_cyclase"/>
</dbReference>
<keyword evidence="4" id="KW-0812">Transmembrane</keyword>
<dbReference type="RefSeq" id="WP_007624777.1">
    <property type="nucleotide sequence ID" value="NZ_BAEO01000063.1"/>
</dbReference>
<dbReference type="SUPFAM" id="SSF55073">
    <property type="entry name" value="Nucleotide cyclase"/>
    <property type="match status" value="1"/>
</dbReference>
<name>K6ZDX6_9ALTE</name>
<sequence>MTVLVTKKSPRISLLKVFSAGLLGILFVFVLLSYFTFTRLLSFESTLTDVSDKSLPNLIRISQLYSQAATLLESTDILSNSSSNASKRLADKQLQTNLTNTSKAAKEIFENEFLDTQLSTIAMELVEFSSLIEERLQNKNNIELLKAQMYELNAQAIDLNNQNSSIWTLGFSQASVDVSRALNEKRLQRVRFLFGQLNKQLDELGVISAKGQDQAIKHQLTNQFKTLLFNENGMEALTIKSLRLEGRSIGRENFVHNLIKDYVAQLGFVTNQTEMSITDHVAASVIEMKKQTQLIRLVLIGGVVFLLVIVVLFQQRILRRISIFNQMVRNETQGFEYQTMLNGNDEITDLAEAFKEFTQTIEIQKQKLEHLSMSDGLTGIANRRALDTRLKHDLELSTRQKYSVSILLMDIDCFKLYNDNYGHSAGDECLKEVSKIICDSLHRDNDFVARYGGEEFICVLPNTGSKGAQDIATHILEKFKNVALPHKYSNVADYVTISIGIATSQPNQLLTPETIIKQADTALYVAKTTNKNSYSVYSPTEHLD</sequence>
<dbReference type="FunFam" id="3.30.70.270:FF:000001">
    <property type="entry name" value="Diguanylate cyclase domain protein"/>
    <property type="match status" value="1"/>
</dbReference>
<dbReference type="OrthoDB" id="5756373at2"/>
<keyword evidence="4" id="KW-0472">Membrane</keyword>